<name>A0A0A9HQI2_ARUDO</name>
<reference evidence="1" key="2">
    <citation type="journal article" date="2015" name="Data Brief">
        <title>Shoot transcriptome of the giant reed, Arundo donax.</title>
        <authorList>
            <person name="Barrero R.A."/>
            <person name="Guerrero F.D."/>
            <person name="Moolhuijzen P."/>
            <person name="Goolsby J.A."/>
            <person name="Tidwell J."/>
            <person name="Bellgard S.E."/>
            <person name="Bellgard M.I."/>
        </authorList>
    </citation>
    <scope>NUCLEOTIDE SEQUENCE</scope>
    <source>
        <tissue evidence="1">Shoot tissue taken approximately 20 cm above the soil surface</tissue>
    </source>
</reference>
<protein>
    <submittedName>
        <fullName evidence="1">Uncharacterized protein</fullName>
    </submittedName>
</protein>
<dbReference type="EMBL" id="GBRH01158481">
    <property type="protein sequence ID" value="JAE39415.1"/>
    <property type="molecule type" value="Transcribed_RNA"/>
</dbReference>
<reference evidence="1" key="1">
    <citation type="submission" date="2014-09" db="EMBL/GenBank/DDBJ databases">
        <authorList>
            <person name="Magalhaes I.L.F."/>
            <person name="Oliveira U."/>
            <person name="Santos F.R."/>
            <person name="Vidigal T.H.D.A."/>
            <person name="Brescovit A.D."/>
            <person name="Santos A.J."/>
        </authorList>
    </citation>
    <scope>NUCLEOTIDE SEQUENCE</scope>
    <source>
        <tissue evidence="1">Shoot tissue taken approximately 20 cm above the soil surface</tissue>
    </source>
</reference>
<dbReference type="AlphaFoldDB" id="A0A0A9HQI2"/>
<evidence type="ECO:0000313" key="1">
    <source>
        <dbReference type="EMBL" id="JAE39415.1"/>
    </source>
</evidence>
<sequence>MGVLISSTPVILMHTLVVTRMDIFHLEVMSSVTPLRTKMRMLLSKG</sequence>
<organism evidence="1">
    <name type="scientific">Arundo donax</name>
    <name type="common">Giant reed</name>
    <name type="synonym">Donax arundinaceus</name>
    <dbReference type="NCBI Taxonomy" id="35708"/>
    <lineage>
        <taxon>Eukaryota</taxon>
        <taxon>Viridiplantae</taxon>
        <taxon>Streptophyta</taxon>
        <taxon>Embryophyta</taxon>
        <taxon>Tracheophyta</taxon>
        <taxon>Spermatophyta</taxon>
        <taxon>Magnoliopsida</taxon>
        <taxon>Liliopsida</taxon>
        <taxon>Poales</taxon>
        <taxon>Poaceae</taxon>
        <taxon>PACMAD clade</taxon>
        <taxon>Arundinoideae</taxon>
        <taxon>Arundineae</taxon>
        <taxon>Arundo</taxon>
    </lineage>
</organism>
<proteinExistence type="predicted"/>
<accession>A0A0A9HQI2</accession>